<evidence type="ECO:0000256" key="1">
    <source>
        <dbReference type="ARBA" id="ARBA00010875"/>
    </source>
</evidence>
<comment type="cofactor">
    <cofactor evidence="7">
        <name>Zn(2+)</name>
        <dbReference type="ChEBI" id="CHEBI:29105"/>
    </cofactor>
    <text evidence="7">Binds 1 zinc ion.</text>
</comment>
<keyword evidence="7" id="KW-0698">rRNA processing</keyword>
<keyword evidence="4 7" id="KW-0255">Endonuclease</keyword>
<sequence>MIVLVGIDITIEAGEWDEQPRLHEQARQAIEAAIAEVGVALPKGTEVSVVFGNDAMVKELNRDWRDKDKPTNVLSFAANDGLAPPDWSPLLGDIVLAQETIVREAKEQGKAVEAHLTHLIVHGFLHLLGYDHENDDEADTMEQIETRALARLGIADPYQDT</sequence>
<comment type="subcellular location">
    <subcellularLocation>
        <location evidence="7">Cytoplasm</location>
    </subcellularLocation>
</comment>
<feature type="binding site" evidence="7">
    <location>
        <position position="132"/>
    </location>
    <ligand>
        <name>Zn(2+)</name>
        <dbReference type="ChEBI" id="CHEBI:29105"/>
        <note>catalytic</note>
    </ligand>
</feature>
<dbReference type="InterPro" id="IPR020549">
    <property type="entry name" value="YbeY_CS"/>
</dbReference>
<dbReference type="Gene3D" id="3.40.390.30">
    <property type="entry name" value="Metalloproteases ('zincins'), catalytic domain"/>
    <property type="match status" value="1"/>
</dbReference>
<dbReference type="Proteomes" id="UP001597101">
    <property type="component" value="Unassembled WGS sequence"/>
</dbReference>
<evidence type="ECO:0000256" key="2">
    <source>
        <dbReference type="ARBA" id="ARBA00022722"/>
    </source>
</evidence>
<proteinExistence type="inferred from homology"/>
<keyword evidence="2 7" id="KW-0540">Nuclease</keyword>
<keyword evidence="9" id="KW-1185">Reference proteome</keyword>
<dbReference type="EMBL" id="JBHTJV010000009">
    <property type="protein sequence ID" value="MFD0916953.1"/>
    <property type="molecule type" value="Genomic_DNA"/>
</dbReference>
<reference evidence="9" key="1">
    <citation type="journal article" date="2019" name="Int. J. Syst. Evol. Microbiol.">
        <title>The Global Catalogue of Microorganisms (GCM) 10K type strain sequencing project: providing services to taxonomists for standard genome sequencing and annotation.</title>
        <authorList>
            <consortium name="The Broad Institute Genomics Platform"/>
            <consortium name="The Broad Institute Genome Sequencing Center for Infectious Disease"/>
            <person name="Wu L."/>
            <person name="Ma J."/>
        </authorList>
    </citation>
    <scope>NUCLEOTIDE SEQUENCE [LARGE SCALE GENOMIC DNA]</scope>
    <source>
        <strain evidence="9">CCUG 60023</strain>
    </source>
</reference>
<keyword evidence="6 7" id="KW-0862">Zinc</keyword>
<dbReference type="RefSeq" id="WP_377212793.1">
    <property type="nucleotide sequence ID" value="NZ_JBHTJV010000009.1"/>
</dbReference>
<keyword evidence="5 7" id="KW-0378">Hydrolase</keyword>
<evidence type="ECO:0000256" key="5">
    <source>
        <dbReference type="ARBA" id="ARBA00022801"/>
    </source>
</evidence>
<evidence type="ECO:0000256" key="3">
    <source>
        <dbReference type="ARBA" id="ARBA00022723"/>
    </source>
</evidence>
<evidence type="ECO:0000256" key="6">
    <source>
        <dbReference type="ARBA" id="ARBA00022833"/>
    </source>
</evidence>
<dbReference type="PANTHER" id="PTHR46986">
    <property type="entry name" value="ENDORIBONUCLEASE YBEY, CHLOROPLASTIC"/>
    <property type="match status" value="1"/>
</dbReference>
<feature type="binding site" evidence="7">
    <location>
        <position position="126"/>
    </location>
    <ligand>
        <name>Zn(2+)</name>
        <dbReference type="ChEBI" id="CHEBI:29105"/>
        <note>catalytic</note>
    </ligand>
</feature>
<dbReference type="EC" id="3.1.-.-" evidence="7"/>
<gene>
    <name evidence="7 8" type="primary">ybeY</name>
    <name evidence="8" type="ORF">ACFQ14_11090</name>
</gene>
<dbReference type="Pfam" id="PF02130">
    <property type="entry name" value="YbeY"/>
    <property type="match status" value="1"/>
</dbReference>
<dbReference type="InterPro" id="IPR002036">
    <property type="entry name" value="YbeY"/>
</dbReference>
<comment type="caution">
    <text evidence="8">The sequence shown here is derived from an EMBL/GenBank/DDBJ whole genome shotgun (WGS) entry which is preliminary data.</text>
</comment>
<keyword evidence="7" id="KW-0690">Ribosome biogenesis</keyword>
<organism evidence="8 9">
    <name type="scientific">Pseudahrensia aquimaris</name>
    <dbReference type="NCBI Taxonomy" id="744461"/>
    <lineage>
        <taxon>Bacteria</taxon>
        <taxon>Pseudomonadati</taxon>
        <taxon>Pseudomonadota</taxon>
        <taxon>Alphaproteobacteria</taxon>
        <taxon>Hyphomicrobiales</taxon>
        <taxon>Ahrensiaceae</taxon>
        <taxon>Pseudahrensia</taxon>
    </lineage>
</organism>
<keyword evidence="3 7" id="KW-0479">Metal-binding</keyword>
<name>A0ABW3FHL4_9HYPH</name>
<comment type="similarity">
    <text evidence="1 7">Belongs to the endoribonuclease YbeY family.</text>
</comment>
<dbReference type="HAMAP" id="MF_00009">
    <property type="entry name" value="Endoribonucl_YbeY"/>
    <property type="match status" value="1"/>
</dbReference>
<dbReference type="InterPro" id="IPR023091">
    <property type="entry name" value="MetalPrtase_cat_dom_sf_prd"/>
</dbReference>
<keyword evidence="7" id="KW-0963">Cytoplasm</keyword>
<dbReference type="PROSITE" id="PS01306">
    <property type="entry name" value="UPF0054"/>
    <property type="match status" value="1"/>
</dbReference>
<dbReference type="PANTHER" id="PTHR46986:SF1">
    <property type="entry name" value="ENDORIBONUCLEASE YBEY, CHLOROPLASTIC"/>
    <property type="match status" value="1"/>
</dbReference>
<evidence type="ECO:0000256" key="4">
    <source>
        <dbReference type="ARBA" id="ARBA00022759"/>
    </source>
</evidence>
<feature type="binding site" evidence="7">
    <location>
        <position position="122"/>
    </location>
    <ligand>
        <name>Zn(2+)</name>
        <dbReference type="ChEBI" id="CHEBI:29105"/>
        <note>catalytic</note>
    </ligand>
</feature>
<dbReference type="SUPFAM" id="SSF55486">
    <property type="entry name" value="Metalloproteases ('zincins'), catalytic domain"/>
    <property type="match status" value="1"/>
</dbReference>
<protein>
    <recommendedName>
        <fullName evidence="7">Endoribonuclease YbeY</fullName>
        <ecNumber evidence="7">3.1.-.-</ecNumber>
    </recommendedName>
</protein>
<evidence type="ECO:0000313" key="9">
    <source>
        <dbReference type="Proteomes" id="UP001597101"/>
    </source>
</evidence>
<evidence type="ECO:0000313" key="8">
    <source>
        <dbReference type="EMBL" id="MFD0916953.1"/>
    </source>
</evidence>
<comment type="function">
    <text evidence="7">Single strand-specific metallo-endoribonuclease involved in late-stage 70S ribosome quality control and in maturation of the 3' terminus of the 16S rRNA.</text>
</comment>
<evidence type="ECO:0000256" key="7">
    <source>
        <dbReference type="HAMAP-Rule" id="MF_00009"/>
    </source>
</evidence>
<accession>A0ABW3FHL4</accession>
<dbReference type="NCBIfam" id="TIGR00043">
    <property type="entry name" value="rRNA maturation RNase YbeY"/>
    <property type="match status" value="1"/>
</dbReference>